<keyword evidence="2" id="KW-0808">Transferase</keyword>
<accession>A0ABQ1ICH7</accession>
<dbReference type="GO" id="GO:0004674">
    <property type="term" value="F:protein serine/threonine kinase activity"/>
    <property type="evidence" value="ECO:0007669"/>
    <property type="project" value="UniProtKB-KW"/>
</dbReference>
<feature type="domain" description="HipA N-terminal subdomain 1" evidence="5">
    <location>
        <begin position="4"/>
        <end position="103"/>
    </location>
</feature>
<comment type="similarity">
    <text evidence="1">Belongs to the HipA Ser/Thr kinase family.</text>
</comment>
<evidence type="ECO:0000256" key="1">
    <source>
        <dbReference type="ARBA" id="ARBA00010164"/>
    </source>
</evidence>
<evidence type="ECO:0000259" key="4">
    <source>
        <dbReference type="Pfam" id="PF07804"/>
    </source>
</evidence>
<evidence type="ECO:0000313" key="7">
    <source>
        <dbReference type="Proteomes" id="UP000646152"/>
    </source>
</evidence>
<dbReference type="InterPro" id="IPR012893">
    <property type="entry name" value="HipA-like_C"/>
</dbReference>
<dbReference type="PANTHER" id="PTHR37419">
    <property type="entry name" value="SERINE/THREONINE-PROTEIN KINASE TOXIN HIPA"/>
    <property type="match status" value="1"/>
</dbReference>
<proteinExistence type="inferred from homology"/>
<reference evidence="7" key="1">
    <citation type="journal article" date="2019" name="Int. J. Syst. Evol. Microbiol.">
        <title>The Global Catalogue of Microorganisms (GCM) 10K type strain sequencing project: providing services to taxonomists for standard genome sequencing and annotation.</title>
        <authorList>
            <consortium name="The Broad Institute Genomics Platform"/>
            <consortium name="The Broad Institute Genome Sequencing Center for Infectious Disease"/>
            <person name="Wu L."/>
            <person name="Ma J."/>
        </authorList>
    </citation>
    <scope>NUCLEOTIDE SEQUENCE [LARGE SCALE GENOMIC DNA]</scope>
    <source>
        <strain evidence="7">CGMCC 1.15923</strain>
    </source>
</reference>
<keyword evidence="7" id="KW-1185">Reference proteome</keyword>
<dbReference type="Pfam" id="PF13657">
    <property type="entry name" value="Couple_hipA"/>
    <property type="match status" value="1"/>
</dbReference>
<dbReference type="InterPro" id="IPR017508">
    <property type="entry name" value="HipA_N1"/>
</dbReference>
<gene>
    <name evidence="6" type="primary">hipA</name>
    <name evidence="6" type="ORF">GCM10011502_00610</name>
</gene>
<evidence type="ECO:0000256" key="2">
    <source>
        <dbReference type="ARBA" id="ARBA00022679"/>
    </source>
</evidence>
<keyword evidence="6" id="KW-0723">Serine/threonine-protein kinase</keyword>
<dbReference type="NCBIfam" id="TIGR03071">
    <property type="entry name" value="couple_hipA"/>
    <property type="match status" value="1"/>
</dbReference>
<dbReference type="InterPro" id="IPR052028">
    <property type="entry name" value="HipA_Ser/Thr_kinase"/>
</dbReference>
<dbReference type="Pfam" id="PF07804">
    <property type="entry name" value="HipA_C"/>
    <property type="match status" value="1"/>
</dbReference>
<organism evidence="6 7">
    <name type="scientific">Oceanisphaera marina</name>
    <dbReference type="NCBI Taxonomy" id="2017550"/>
    <lineage>
        <taxon>Bacteria</taxon>
        <taxon>Pseudomonadati</taxon>
        <taxon>Pseudomonadota</taxon>
        <taxon>Gammaproteobacteria</taxon>
        <taxon>Aeromonadales</taxon>
        <taxon>Aeromonadaceae</taxon>
        <taxon>Oceanisphaera</taxon>
    </lineage>
</organism>
<dbReference type="PANTHER" id="PTHR37419:SF1">
    <property type="entry name" value="SERINE_THREONINE-PROTEIN KINASE TOXIN HIPA"/>
    <property type="match status" value="1"/>
</dbReference>
<dbReference type="RefSeq" id="WP_188628095.1">
    <property type="nucleotide sequence ID" value="NZ_BMKE01000001.1"/>
</dbReference>
<comment type="caution">
    <text evidence="6">The sequence shown here is derived from an EMBL/GenBank/DDBJ whole genome shotgun (WGS) entry which is preliminary data.</text>
</comment>
<dbReference type="Proteomes" id="UP000646152">
    <property type="component" value="Unassembled WGS sequence"/>
</dbReference>
<evidence type="ECO:0000256" key="3">
    <source>
        <dbReference type="ARBA" id="ARBA00022777"/>
    </source>
</evidence>
<evidence type="ECO:0000313" key="6">
    <source>
        <dbReference type="EMBL" id="GGB31533.1"/>
    </source>
</evidence>
<name>A0ABQ1ICH7_9GAMM</name>
<evidence type="ECO:0000259" key="5">
    <source>
        <dbReference type="Pfam" id="PF13657"/>
    </source>
</evidence>
<protein>
    <submittedName>
        <fullName evidence="6">Serine/threonine protein kinase</fullName>
    </submittedName>
</protein>
<feature type="domain" description="HipA-like C-terminal" evidence="4">
    <location>
        <begin position="150"/>
        <end position="403"/>
    </location>
</feature>
<dbReference type="EMBL" id="BMKE01000001">
    <property type="protein sequence ID" value="GGB31533.1"/>
    <property type="molecule type" value="Genomic_DNA"/>
</dbReference>
<sequence>MANLTIAMNGYQVGTLYRSPSGAHEFWYNQDWLNMPGARPISLSLPLRQQPFKGEVVYNFFDNLLPDNMQIRQRIVARHQAASSQPFDLLAKIGMDSVGALQIYPAGCHPEDIRAIHCKSLNELSLLNILQGYQSNAPLGMIAGEEDFRISIAGAQEKTALLKQNGSWYLPLGSTPTTHIIKLPIGAIQSHSHTIDLSTSVENELVCLRLAQALGLEVAEADILEVKAFRALSVTRFDRRHSSDNQWIMRLPQEDFCQVLGVSPGLKYESDGGPGIIDIMTYLLGSARPEQDRATFMRAQVVFWLLAATDGHAKNFSVFLLPSGAFRLTPLYDILSVYPVMGGLGLSERKIKMAMGLQGKSGRHYKWYNLFPRHFIATAQAAGFDETTMQAILDDVGNRVPTAIKAVRESLPANFPDEVSEAIFSGLEKRAKRLTAASN</sequence>
<keyword evidence="3 6" id="KW-0418">Kinase</keyword>
<dbReference type="CDD" id="cd17808">
    <property type="entry name" value="HipA_Ec_like"/>
    <property type="match status" value="1"/>
</dbReference>